<proteinExistence type="predicted"/>
<reference evidence="3" key="1">
    <citation type="journal article" date="2019" name="Int. J. Syst. Evol. Microbiol.">
        <title>The Global Catalogue of Microorganisms (GCM) 10K type strain sequencing project: providing services to taxonomists for standard genome sequencing and annotation.</title>
        <authorList>
            <consortium name="The Broad Institute Genomics Platform"/>
            <consortium name="The Broad Institute Genome Sequencing Center for Infectious Disease"/>
            <person name="Wu L."/>
            <person name="Ma J."/>
        </authorList>
    </citation>
    <scope>NUCLEOTIDE SEQUENCE [LARGE SCALE GENOMIC DNA]</scope>
    <source>
        <strain evidence="3">KCTC 12708</strain>
    </source>
</reference>
<keyword evidence="1" id="KW-0472">Membrane</keyword>
<keyword evidence="1" id="KW-0812">Transmembrane</keyword>
<feature type="transmembrane region" description="Helical" evidence="1">
    <location>
        <begin position="137"/>
        <end position="157"/>
    </location>
</feature>
<evidence type="ECO:0000313" key="3">
    <source>
        <dbReference type="Proteomes" id="UP000615593"/>
    </source>
</evidence>
<dbReference type="Pfam" id="PF18940">
    <property type="entry name" value="DUF5687"/>
    <property type="match status" value="1"/>
</dbReference>
<keyword evidence="1" id="KW-1133">Transmembrane helix</keyword>
<feature type="transmembrane region" description="Helical" evidence="1">
    <location>
        <begin position="301"/>
        <end position="324"/>
    </location>
</feature>
<dbReference type="EMBL" id="BMWY01000006">
    <property type="protein sequence ID" value="GGZ60497.1"/>
    <property type="molecule type" value="Genomic_DNA"/>
</dbReference>
<feature type="transmembrane region" description="Helical" evidence="1">
    <location>
        <begin position="278"/>
        <end position="295"/>
    </location>
</feature>
<keyword evidence="3" id="KW-1185">Reference proteome</keyword>
<feature type="transmembrane region" description="Helical" evidence="1">
    <location>
        <begin position="23"/>
        <end position="51"/>
    </location>
</feature>
<feature type="transmembrane region" description="Helical" evidence="1">
    <location>
        <begin position="350"/>
        <end position="369"/>
    </location>
</feature>
<dbReference type="GeneID" id="94369918"/>
<sequence>MFKRFIALEWKQFSRSSYFQKGIAIKILLALGALYFIGMAAFMGVAGYFGIQKFMPDKDPITVVNNFVIYWFLADMVFRYFLQQLPVLNIKPYMVIPIKRSTVIHFLLGKTSVSFFNFLPMFFFLPFSITSLVNGDYAVINVVAWFFSMLFFTLSINYLNFLLNKNNKVFYGILTVLVAAGLLQYYQVYSITEPAGYFFNTIYEKPYAVIIPLLLMVMLYRFNFKFVRKDFYLDGAISKETKEVHTQELTWLNRFGKVAPFLKNDVRMIIRNKRPKQVLFMSFLFLFYGLIFYPQESYQDMPAFLAFASMFVTGGFLMSFGQLVPSWDSEYYKLLMSQNIPYREYLKSKWSLMVVAVVISFILSTPYIYFGWDIFGMIAAGALFNMGLNSFITLYGGVLNQVPMELNVKAKAFSNTQGFNPTQLLIALPKIFGPMLIFYLPYKFINFETGIICLAVSGVLGLAFTNFFLNQIEKVYQKQKYKTIAAFSEKK</sequence>
<dbReference type="RefSeq" id="WP_027885204.1">
    <property type="nucleotide sequence ID" value="NZ_BMWY01000006.1"/>
</dbReference>
<feature type="transmembrane region" description="Helical" evidence="1">
    <location>
        <begin position="447"/>
        <end position="469"/>
    </location>
</feature>
<feature type="transmembrane region" description="Helical" evidence="1">
    <location>
        <begin position="419"/>
        <end position="441"/>
    </location>
</feature>
<dbReference type="Proteomes" id="UP000615593">
    <property type="component" value="Unassembled WGS sequence"/>
</dbReference>
<evidence type="ECO:0000256" key="1">
    <source>
        <dbReference type="SAM" id="Phobius"/>
    </source>
</evidence>
<evidence type="ECO:0008006" key="4">
    <source>
        <dbReference type="Google" id="ProtNLM"/>
    </source>
</evidence>
<feature type="transmembrane region" description="Helical" evidence="1">
    <location>
        <begin position="375"/>
        <end position="398"/>
    </location>
</feature>
<comment type="caution">
    <text evidence="2">The sequence shown here is derived from an EMBL/GenBank/DDBJ whole genome shotgun (WGS) entry which is preliminary data.</text>
</comment>
<accession>A0ABQ3C120</accession>
<evidence type="ECO:0000313" key="2">
    <source>
        <dbReference type="EMBL" id="GGZ60497.1"/>
    </source>
</evidence>
<gene>
    <name evidence="2" type="ORF">GCM10008088_22550</name>
</gene>
<dbReference type="InterPro" id="IPR043742">
    <property type="entry name" value="DUF5687"/>
</dbReference>
<feature type="transmembrane region" description="Helical" evidence="1">
    <location>
        <begin position="169"/>
        <end position="186"/>
    </location>
</feature>
<protein>
    <recommendedName>
        <fullName evidence="4">ABC-2 type transport system permease protein</fullName>
    </recommendedName>
</protein>
<feature type="transmembrane region" description="Helical" evidence="1">
    <location>
        <begin position="103"/>
        <end position="125"/>
    </location>
</feature>
<feature type="transmembrane region" description="Helical" evidence="1">
    <location>
        <begin position="206"/>
        <end position="224"/>
    </location>
</feature>
<organism evidence="2 3">
    <name type="scientific">Mesonia mobilis</name>
    <dbReference type="NCBI Taxonomy" id="369791"/>
    <lineage>
        <taxon>Bacteria</taxon>
        <taxon>Pseudomonadati</taxon>
        <taxon>Bacteroidota</taxon>
        <taxon>Flavobacteriia</taxon>
        <taxon>Flavobacteriales</taxon>
        <taxon>Flavobacteriaceae</taxon>
        <taxon>Mesonia</taxon>
    </lineage>
</organism>
<feature type="transmembrane region" description="Helical" evidence="1">
    <location>
        <begin position="63"/>
        <end position="82"/>
    </location>
</feature>
<name>A0ABQ3C120_9FLAO</name>